<dbReference type="AlphaFoldDB" id="A0A2N6VNK8"/>
<keyword evidence="1" id="KW-1133">Transmembrane helix</keyword>
<sequence length="219" mass="23005">MGVRFIVVAVLFTLSYSTWTVLFAVDPQLDMLHSFVSEYAVWGRPGAVLMRAGDAVAGVLLVVLGVFLRRRHALSLLLCAGLVVAGAATVGDTLLSYECAPSLSEECAIAEVEGTVGLSHQLHSVTSALVGCGFALAVVADIVMMVRSGRSVTSLHVVLNGVLLILLGISGVLALVPHVGWAGAVQRLSLVLICAWVIVLSVRHARMRGETLSAQHVDA</sequence>
<name>A0A2N6VNK8_9MICO</name>
<feature type="transmembrane region" description="Helical" evidence="1">
    <location>
        <begin position="75"/>
        <end position="95"/>
    </location>
</feature>
<proteinExistence type="predicted"/>
<organism evidence="2 3">
    <name type="scientific">Brevibacterium paucivorans</name>
    <dbReference type="NCBI Taxonomy" id="170994"/>
    <lineage>
        <taxon>Bacteria</taxon>
        <taxon>Bacillati</taxon>
        <taxon>Actinomycetota</taxon>
        <taxon>Actinomycetes</taxon>
        <taxon>Micrococcales</taxon>
        <taxon>Brevibacteriaceae</taxon>
        <taxon>Brevibacterium</taxon>
    </lineage>
</organism>
<reference evidence="2 3" key="1">
    <citation type="submission" date="2017-09" db="EMBL/GenBank/DDBJ databases">
        <title>Bacterial strain isolated from the female urinary microbiota.</title>
        <authorList>
            <person name="Thomas-White K."/>
            <person name="Kumar N."/>
            <person name="Forster S."/>
            <person name="Putonti C."/>
            <person name="Lawley T."/>
            <person name="Wolfe A.J."/>
        </authorList>
    </citation>
    <scope>NUCLEOTIDE SEQUENCE [LARGE SCALE GENOMIC DNA]</scope>
    <source>
        <strain evidence="2 3">UMB1301</strain>
    </source>
</reference>
<evidence type="ECO:0008006" key="4">
    <source>
        <dbReference type="Google" id="ProtNLM"/>
    </source>
</evidence>
<feature type="transmembrane region" description="Helical" evidence="1">
    <location>
        <begin position="184"/>
        <end position="202"/>
    </location>
</feature>
<accession>A0A2N6VNK8</accession>
<dbReference type="EMBL" id="PNHK01000002">
    <property type="protein sequence ID" value="PMD05618.1"/>
    <property type="molecule type" value="Genomic_DNA"/>
</dbReference>
<evidence type="ECO:0000313" key="2">
    <source>
        <dbReference type="EMBL" id="PMD05618.1"/>
    </source>
</evidence>
<feature type="transmembrane region" description="Helical" evidence="1">
    <location>
        <begin position="125"/>
        <end position="146"/>
    </location>
</feature>
<dbReference type="Pfam" id="PF06197">
    <property type="entry name" value="DUF998"/>
    <property type="match status" value="1"/>
</dbReference>
<gene>
    <name evidence="2" type="ORF">CJ199_06310</name>
</gene>
<dbReference type="InterPro" id="IPR009339">
    <property type="entry name" value="DUF998"/>
</dbReference>
<protein>
    <recommendedName>
        <fullName evidence="4">DUF998 domain-containing protein</fullName>
    </recommendedName>
</protein>
<keyword evidence="1" id="KW-0472">Membrane</keyword>
<comment type="caution">
    <text evidence="2">The sequence shown here is derived from an EMBL/GenBank/DDBJ whole genome shotgun (WGS) entry which is preliminary data.</text>
</comment>
<dbReference type="OrthoDB" id="4882773at2"/>
<keyword evidence="1" id="KW-0812">Transmembrane</keyword>
<feature type="transmembrane region" description="Helical" evidence="1">
    <location>
        <begin position="48"/>
        <end position="68"/>
    </location>
</feature>
<dbReference type="Proteomes" id="UP000235598">
    <property type="component" value="Unassembled WGS sequence"/>
</dbReference>
<evidence type="ECO:0000313" key="3">
    <source>
        <dbReference type="Proteomes" id="UP000235598"/>
    </source>
</evidence>
<feature type="transmembrane region" description="Helical" evidence="1">
    <location>
        <begin position="158"/>
        <end position="178"/>
    </location>
</feature>
<evidence type="ECO:0000256" key="1">
    <source>
        <dbReference type="SAM" id="Phobius"/>
    </source>
</evidence>